<evidence type="ECO:0000313" key="2">
    <source>
        <dbReference type="Proteomes" id="UP000321323"/>
    </source>
</evidence>
<accession>A0ABZ1UG13</accession>
<evidence type="ECO:0000313" key="1">
    <source>
        <dbReference type="EMBL" id="WUR10996.1"/>
    </source>
</evidence>
<dbReference type="Pfam" id="PF13671">
    <property type="entry name" value="AAA_33"/>
    <property type="match status" value="1"/>
</dbReference>
<dbReference type="SUPFAM" id="SSF56112">
    <property type="entry name" value="Protein kinase-like (PK-like)"/>
    <property type="match status" value="1"/>
</dbReference>
<dbReference type="SUPFAM" id="SSF52540">
    <property type="entry name" value="P-loop containing nucleoside triphosphate hydrolases"/>
    <property type="match status" value="1"/>
</dbReference>
<reference evidence="1 2" key="1">
    <citation type="journal article" date="2019" name="Int. J. Syst. Evol. Microbiol.">
        <title>The Draft Whole-Genome Sequence of the Antibiotic Producer Empedobacter haloabium ATCC 31962 Provides Indications for Its Taxonomic Reclassification.</title>
        <authorList>
            <person name="Miess H."/>
            <person name="Arlt P."/>
            <person name="Apel A.K."/>
            <person name="Weber T."/>
            <person name="Nieselt K."/>
            <person name="Hanssen F."/>
            <person name="Czemmel S."/>
            <person name="Nahnsen S."/>
            <person name="Gross H."/>
        </authorList>
    </citation>
    <scope>NUCLEOTIDE SEQUENCE [LARGE SCALE GENOMIC DNA]</scope>
    <source>
        <strain evidence="1 2">ATCC 31962</strain>
    </source>
</reference>
<protein>
    <submittedName>
        <fullName evidence="1">AAA family ATPase</fullName>
    </submittedName>
</protein>
<gene>
    <name evidence="1" type="ORF">E7V67_014840</name>
</gene>
<keyword evidence="2" id="KW-1185">Reference proteome</keyword>
<dbReference type="Gene3D" id="3.40.50.300">
    <property type="entry name" value="P-loop containing nucleotide triphosphate hydrolases"/>
    <property type="match status" value="1"/>
</dbReference>
<dbReference type="Gene3D" id="3.90.1200.10">
    <property type="match status" value="1"/>
</dbReference>
<dbReference type="InterPro" id="IPR052732">
    <property type="entry name" value="Cell-binding_unc_protein"/>
</dbReference>
<dbReference type="InterPro" id="IPR027417">
    <property type="entry name" value="P-loop_NTPase"/>
</dbReference>
<dbReference type="InterPro" id="IPR011009">
    <property type="entry name" value="Kinase-like_dom_sf"/>
</dbReference>
<sequence length="512" mass="54952">MTRLARQRLLVAGLARWLRHAQGAWPTVFETHISWVIVTSRQAFKIKKAVRLPFLDWRAGAERARCCRAELRLNRRYAPWLYLRVVPVTGSVAAPRLGGGGRVLEYAVAMRTFEQGALWSARLAAGSLTGGEVTSLANVLAAFHARAAVAPPGSAWGTAAQVAARTLADLDELRALLPAESDALAALAAWHAHAARGLRRLCAWRRAGAAVRECHGDLHCGNIVTLRGVAVPFDGIEFAPALRWIDTMQDMAFAWMDLHCHGRADLASTLLSAYLAASGDYAGLALLTYYTVQRALVRAKVAALRGDTALAARYLRCAGAWSGRRQPALLATTGLSGSGKSTVCAALAPALGAIVLRADVERKRLVRQAGGARPGYAPAETRQTYARLRRVARHALRAGVPVLVDAACLQGWQRTLFVTLAARLQVPFLLLAVTAPPEELARRLRRRAMMGNDPSDADETVLARQLADAQPLAAAELAQALPVDSAVPCLPAVLERLAPWYPHAAGPAVPAT</sequence>
<dbReference type="PANTHER" id="PTHR43883:SF1">
    <property type="entry name" value="GLUCONOKINASE"/>
    <property type="match status" value="1"/>
</dbReference>
<organism evidence="1 2">
    <name type="scientific">[Empedobacter] haloabium</name>
    <dbReference type="NCBI Taxonomy" id="592317"/>
    <lineage>
        <taxon>Bacteria</taxon>
        <taxon>Pseudomonadati</taxon>
        <taxon>Pseudomonadota</taxon>
        <taxon>Betaproteobacteria</taxon>
        <taxon>Burkholderiales</taxon>
        <taxon>Oxalobacteraceae</taxon>
        <taxon>Telluria group</taxon>
        <taxon>Telluria group incertae sedis</taxon>
    </lineage>
</organism>
<name>A0ABZ1UG13_9BURK</name>
<dbReference type="EMBL" id="CP136508">
    <property type="protein sequence ID" value="WUR10996.1"/>
    <property type="molecule type" value="Genomic_DNA"/>
</dbReference>
<dbReference type="PANTHER" id="PTHR43883">
    <property type="entry name" value="SLR0207 PROTEIN"/>
    <property type="match status" value="1"/>
</dbReference>
<proteinExistence type="predicted"/>
<dbReference type="Proteomes" id="UP000321323">
    <property type="component" value="Chromosome"/>
</dbReference>